<dbReference type="InterPro" id="IPR051534">
    <property type="entry name" value="CBASS_pafABC_assoc_protein"/>
</dbReference>
<dbReference type="InterPro" id="IPR013196">
    <property type="entry name" value="HTH_11"/>
</dbReference>
<protein>
    <submittedName>
        <fullName evidence="4">WYL domain-containing protein</fullName>
    </submittedName>
</protein>
<dbReference type="InterPro" id="IPR036390">
    <property type="entry name" value="WH_DNA-bd_sf"/>
</dbReference>
<dbReference type="PROSITE" id="PS51000">
    <property type="entry name" value="HTH_DEOR_2"/>
    <property type="match status" value="1"/>
</dbReference>
<reference evidence="5" key="1">
    <citation type="submission" date="2018-05" db="EMBL/GenBank/DDBJ databases">
        <title>Genome Sequencing of selected type strains of the family Eggerthellaceae.</title>
        <authorList>
            <person name="Danylec N."/>
            <person name="Stoll D.A."/>
            <person name="Doetsch A."/>
            <person name="Huch M."/>
        </authorList>
    </citation>
    <scope>NUCLEOTIDE SEQUENCE [LARGE SCALE GENOMIC DNA]</scope>
    <source>
        <strain evidence="5">DSM 27213</strain>
    </source>
</reference>
<dbReference type="Pfam" id="PF08279">
    <property type="entry name" value="HTH_11"/>
    <property type="match status" value="1"/>
</dbReference>
<evidence type="ECO:0000313" key="4">
    <source>
        <dbReference type="EMBL" id="ROT88245.1"/>
    </source>
</evidence>
<dbReference type="PANTHER" id="PTHR34580:SF1">
    <property type="entry name" value="PROTEIN PAFC"/>
    <property type="match status" value="1"/>
</dbReference>
<feature type="domain" description="HTH deoR-type" evidence="3">
    <location>
        <begin position="13"/>
        <end position="68"/>
    </location>
</feature>
<evidence type="ECO:0000313" key="5">
    <source>
        <dbReference type="Proteomes" id="UP000285258"/>
    </source>
</evidence>
<dbReference type="PANTHER" id="PTHR34580">
    <property type="match status" value="1"/>
</dbReference>
<dbReference type="SUPFAM" id="SSF46785">
    <property type="entry name" value="Winged helix' DNA-binding domain"/>
    <property type="match status" value="1"/>
</dbReference>
<comment type="caution">
    <text evidence="4">The sequence shown here is derived from an EMBL/GenBank/DDBJ whole genome shotgun (WGS) entry which is preliminary data.</text>
</comment>
<name>A0A423UHI3_9ACTN</name>
<evidence type="ECO:0000256" key="2">
    <source>
        <dbReference type="ARBA" id="ARBA00023163"/>
    </source>
</evidence>
<dbReference type="InterPro" id="IPR001034">
    <property type="entry name" value="DeoR_HTH"/>
</dbReference>
<dbReference type="EMBL" id="QIBW01000020">
    <property type="protein sequence ID" value="ROT88245.1"/>
    <property type="molecule type" value="Genomic_DNA"/>
</dbReference>
<keyword evidence="2" id="KW-0804">Transcription</keyword>
<dbReference type="AlphaFoldDB" id="A0A423UHI3"/>
<dbReference type="InterPro" id="IPR028349">
    <property type="entry name" value="PafC-like"/>
</dbReference>
<dbReference type="InterPro" id="IPR026881">
    <property type="entry name" value="WYL_dom"/>
</dbReference>
<dbReference type="PIRSF" id="PIRSF016838">
    <property type="entry name" value="PafC"/>
    <property type="match status" value="1"/>
</dbReference>
<evidence type="ECO:0000256" key="1">
    <source>
        <dbReference type="ARBA" id="ARBA00023015"/>
    </source>
</evidence>
<dbReference type="InterPro" id="IPR036388">
    <property type="entry name" value="WH-like_DNA-bd_sf"/>
</dbReference>
<proteinExistence type="predicted"/>
<dbReference type="Pfam" id="PF13280">
    <property type="entry name" value="WYL"/>
    <property type="match status" value="1"/>
</dbReference>
<dbReference type="PROSITE" id="PS52050">
    <property type="entry name" value="WYL"/>
    <property type="match status" value="1"/>
</dbReference>
<dbReference type="Gene3D" id="1.10.10.10">
    <property type="entry name" value="Winged helix-like DNA-binding domain superfamily/Winged helix DNA-binding domain"/>
    <property type="match status" value="1"/>
</dbReference>
<accession>A0A423UHI3</accession>
<keyword evidence="1" id="KW-0805">Transcription regulation</keyword>
<gene>
    <name evidence="4" type="ORF">DMP12_12775</name>
</gene>
<dbReference type="Proteomes" id="UP000285258">
    <property type="component" value="Unassembled WGS sequence"/>
</dbReference>
<sequence>MQAGKGGRGGLMRMERLIGIMCVLADAQRTTIGALAERFEVSTRTIARDLDTLGQAGVPLVTFPGAGGGVGVVEGFKVRRDLLSTHDAAALYAALDGLRSIDGDQAVTQLIARLVPGADANAQVAASGPIALDLSSWFADGIAQEKLALLLDAVRERRCARIEYIARSGRSARTVEPARLVYKQSSWYLHAFCREREAFRLFKLKRIAALEVLGETFEPRDTPALALSAPHAPLLLPPDEDVPGTFLVELDYDAANEFALVETIDARFLERGADEAAGVARFRTDDAAWVQRLCGFLGDLAHIRKP</sequence>
<evidence type="ECO:0000259" key="3">
    <source>
        <dbReference type="PROSITE" id="PS51000"/>
    </source>
</evidence>
<organism evidence="4 5">
    <name type="scientific">Gordonibacter urolithinfaciens</name>
    <dbReference type="NCBI Taxonomy" id="1335613"/>
    <lineage>
        <taxon>Bacteria</taxon>
        <taxon>Bacillati</taxon>
        <taxon>Actinomycetota</taxon>
        <taxon>Coriobacteriia</taxon>
        <taxon>Eggerthellales</taxon>
        <taxon>Eggerthellaceae</taxon>
        <taxon>Gordonibacter</taxon>
    </lineage>
</organism>
<dbReference type="GO" id="GO:0003700">
    <property type="term" value="F:DNA-binding transcription factor activity"/>
    <property type="evidence" value="ECO:0007669"/>
    <property type="project" value="InterPro"/>
</dbReference>